<sequence length="73" mass="8104">MAIKLYGAAGSTTTLRVQACLAEKDLHYEFVSINMSDKEHKTPEFLSRNPFGQVPAFEDGDLKLFGTLKTLVI</sequence>
<evidence type="ECO:0000313" key="1">
    <source>
        <dbReference type="EMBL" id="KAI3682753.1"/>
    </source>
</evidence>
<accession>A0ACB8YC98</accession>
<evidence type="ECO:0000313" key="2">
    <source>
        <dbReference type="Proteomes" id="UP001056120"/>
    </source>
</evidence>
<gene>
    <name evidence="1" type="ORF">L1987_82973</name>
</gene>
<reference evidence="2" key="1">
    <citation type="journal article" date="2022" name="Mol. Ecol. Resour.">
        <title>The genomes of chicory, endive, great burdock and yacon provide insights into Asteraceae palaeo-polyploidization history and plant inulin production.</title>
        <authorList>
            <person name="Fan W."/>
            <person name="Wang S."/>
            <person name="Wang H."/>
            <person name="Wang A."/>
            <person name="Jiang F."/>
            <person name="Liu H."/>
            <person name="Zhao H."/>
            <person name="Xu D."/>
            <person name="Zhang Y."/>
        </authorList>
    </citation>
    <scope>NUCLEOTIDE SEQUENCE [LARGE SCALE GENOMIC DNA]</scope>
    <source>
        <strain evidence="2">cv. Yunnan</strain>
    </source>
</reference>
<reference evidence="1 2" key="2">
    <citation type="journal article" date="2022" name="Mol. Ecol. Resour.">
        <title>The genomes of chicory, endive, great burdock and yacon provide insights into Asteraceae paleo-polyploidization history and plant inulin production.</title>
        <authorList>
            <person name="Fan W."/>
            <person name="Wang S."/>
            <person name="Wang H."/>
            <person name="Wang A."/>
            <person name="Jiang F."/>
            <person name="Liu H."/>
            <person name="Zhao H."/>
            <person name="Xu D."/>
            <person name="Zhang Y."/>
        </authorList>
    </citation>
    <scope>NUCLEOTIDE SEQUENCE [LARGE SCALE GENOMIC DNA]</scope>
    <source>
        <strain evidence="2">cv. Yunnan</strain>
        <tissue evidence="1">Leaves</tissue>
    </source>
</reference>
<keyword evidence="2" id="KW-1185">Reference proteome</keyword>
<proteinExistence type="predicted"/>
<dbReference type="Proteomes" id="UP001056120">
    <property type="component" value="Linkage Group LG28"/>
</dbReference>
<dbReference type="EMBL" id="CM042045">
    <property type="protein sequence ID" value="KAI3682753.1"/>
    <property type="molecule type" value="Genomic_DNA"/>
</dbReference>
<protein>
    <submittedName>
        <fullName evidence="1">Uncharacterized protein</fullName>
    </submittedName>
</protein>
<comment type="caution">
    <text evidence="1">The sequence shown here is derived from an EMBL/GenBank/DDBJ whole genome shotgun (WGS) entry which is preliminary data.</text>
</comment>
<organism evidence="1 2">
    <name type="scientific">Smallanthus sonchifolius</name>
    <dbReference type="NCBI Taxonomy" id="185202"/>
    <lineage>
        <taxon>Eukaryota</taxon>
        <taxon>Viridiplantae</taxon>
        <taxon>Streptophyta</taxon>
        <taxon>Embryophyta</taxon>
        <taxon>Tracheophyta</taxon>
        <taxon>Spermatophyta</taxon>
        <taxon>Magnoliopsida</taxon>
        <taxon>eudicotyledons</taxon>
        <taxon>Gunneridae</taxon>
        <taxon>Pentapetalae</taxon>
        <taxon>asterids</taxon>
        <taxon>campanulids</taxon>
        <taxon>Asterales</taxon>
        <taxon>Asteraceae</taxon>
        <taxon>Asteroideae</taxon>
        <taxon>Heliantheae alliance</taxon>
        <taxon>Millerieae</taxon>
        <taxon>Smallanthus</taxon>
    </lineage>
</organism>
<name>A0ACB8YC98_9ASTR</name>